<keyword evidence="9" id="KW-1185">Reference proteome</keyword>
<dbReference type="RefSeq" id="WP_209351303.1">
    <property type="nucleotide sequence ID" value="NZ_JAGIYZ010000006.1"/>
</dbReference>
<dbReference type="Proteomes" id="UP000680815">
    <property type="component" value="Unassembled WGS sequence"/>
</dbReference>
<evidence type="ECO:0000256" key="1">
    <source>
        <dbReference type="ARBA" id="ARBA00023224"/>
    </source>
</evidence>
<reference evidence="8 9" key="1">
    <citation type="submission" date="2021-03" db="EMBL/GenBank/DDBJ databases">
        <authorList>
            <person name="So Y."/>
        </authorList>
    </citation>
    <scope>NUCLEOTIDE SEQUENCE [LARGE SCALE GENOMIC DNA]</scope>
    <source>
        <strain evidence="8 9">PWR1</strain>
    </source>
</reference>
<dbReference type="SUPFAM" id="SSF58104">
    <property type="entry name" value="Methyl-accepting chemotaxis protein (MCP) signaling domain"/>
    <property type="match status" value="1"/>
</dbReference>
<proteinExistence type="inferred from homology"/>
<keyword evidence="4" id="KW-0175">Coiled coil</keyword>
<dbReference type="SMART" id="SM00283">
    <property type="entry name" value="MA"/>
    <property type="match status" value="1"/>
</dbReference>
<feature type="domain" description="Methyl-accepting transducer" evidence="7">
    <location>
        <begin position="121"/>
        <end position="276"/>
    </location>
</feature>
<evidence type="ECO:0000313" key="8">
    <source>
        <dbReference type="EMBL" id="MBP0463936.1"/>
    </source>
</evidence>
<organism evidence="8 9">
    <name type="scientific">Roseomonas nitratireducens</name>
    <dbReference type="NCBI Taxonomy" id="2820810"/>
    <lineage>
        <taxon>Bacteria</taxon>
        <taxon>Pseudomonadati</taxon>
        <taxon>Pseudomonadota</taxon>
        <taxon>Alphaproteobacteria</taxon>
        <taxon>Acetobacterales</taxon>
        <taxon>Roseomonadaceae</taxon>
        <taxon>Roseomonas</taxon>
    </lineage>
</organism>
<keyword evidence="6" id="KW-0472">Membrane</keyword>
<keyword evidence="1 3" id="KW-0807">Transducer</keyword>
<gene>
    <name evidence="8" type="ORF">J5Y09_08440</name>
</gene>
<dbReference type="EMBL" id="JAGIYZ010000006">
    <property type="protein sequence ID" value="MBP0463936.1"/>
    <property type="molecule type" value="Genomic_DNA"/>
</dbReference>
<evidence type="ECO:0000256" key="4">
    <source>
        <dbReference type="SAM" id="Coils"/>
    </source>
</evidence>
<dbReference type="Gene3D" id="1.10.287.950">
    <property type="entry name" value="Methyl-accepting chemotaxis protein"/>
    <property type="match status" value="1"/>
</dbReference>
<evidence type="ECO:0000259" key="7">
    <source>
        <dbReference type="PROSITE" id="PS50111"/>
    </source>
</evidence>
<dbReference type="PRINTS" id="PR00260">
    <property type="entry name" value="CHEMTRNSDUCR"/>
</dbReference>
<comment type="caution">
    <text evidence="8">The sequence shown here is derived from an EMBL/GenBank/DDBJ whole genome shotgun (WGS) entry which is preliminary data.</text>
</comment>
<dbReference type="PANTHER" id="PTHR32089">
    <property type="entry name" value="METHYL-ACCEPTING CHEMOTAXIS PROTEIN MCPB"/>
    <property type="match status" value="1"/>
</dbReference>
<protein>
    <recommendedName>
        <fullName evidence="7">Methyl-accepting transducer domain-containing protein</fullName>
    </recommendedName>
</protein>
<dbReference type="Pfam" id="PF00015">
    <property type="entry name" value="MCPsignal"/>
    <property type="match status" value="1"/>
</dbReference>
<keyword evidence="6" id="KW-0812">Transmembrane</keyword>
<comment type="similarity">
    <text evidence="2">Belongs to the methyl-accepting chemotaxis (MCP) protein family.</text>
</comment>
<name>A0ABS4ARF9_9PROT</name>
<dbReference type="InterPro" id="IPR004090">
    <property type="entry name" value="Chemotax_Me-accpt_rcpt"/>
</dbReference>
<dbReference type="PANTHER" id="PTHR32089:SF112">
    <property type="entry name" value="LYSOZYME-LIKE PROTEIN-RELATED"/>
    <property type="match status" value="1"/>
</dbReference>
<feature type="coiled-coil region" evidence="4">
    <location>
        <begin position="288"/>
        <end position="315"/>
    </location>
</feature>
<evidence type="ECO:0000256" key="3">
    <source>
        <dbReference type="PROSITE-ProRule" id="PRU00284"/>
    </source>
</evidence>
<feature type="transmembrane region" description="Helical" evidence="6">
    <location>
        <begin position="49"/>
        <end position="68"/>
    </location>
</feature>
<sequence>MPFDFATPPARGTPAPARSHAWLAGCVLTGAVLGVAGAQLGRAAMGPGLAADLCGALGFALALLPLFLRGEAASRAAPPADVPSMPMPEPQPASVRTEPATAQQVAGELNRYREVADIMRRQVDGAIEETEGAALSLIGDLDSIDAGLRGLLATLETAQRESGTLTEAGTQEVETMRRAMNALRERLQSRTAQIRDDRQIYAGIAAEAEGFATAVGAIGRIASQTRMLSLNATIEAARAGEAGRGFAVVAQEVRTLAGEASQVADGVSQGLARLRDLMRRRLSDALDNDAEEALLASAEREAVAAEEAFALLARTTGTALTAIQAAGGDIARHATRAAGGTQVQDIVRQRLMHVGAGLERIGLHAAWLAEALHMGREVQPVGEALLAPMEAGYVMDSQRAAHDGSARASGPAIELF</sequence>
<evidence type="ECO:0000256" key="5">
    <source>
        <dbReference type="SAM" id="MobiDB-lite"/>
    </source>
</evidence>
<evidence type="ECO:0000256" key="2">
    <source>
        <dbReference type="ARBA" id="ARBA00029447"/>
    </source>
</evidence>
<keyword evidence="6" id="KW-1133">Transmembrane helix</keyword>
<dbReference type="PROSITE" id="PS50111">
    <property type="entry name" value="CHEMOTAXIS_TRANSDUC_2"/>
    <property type="match status" value="1"/>
</dbReference>
<evidence type="ECO:0000256" key="6">
    <source>
        <dbReference type="SAM" id="Phobius"/>
    </source>
</evidence>
<feature type="transmembrane region" description="Helical" evidence="6">
    <location>
        <begin position="20"/>
        <end position="37"/>
    </location>
</feature>
<dbReference type="InterPro" id="IPR004089">
    <property type="entry name" value="MCPsignal_dom"/>
</dbReference>
<accession>A0ABS4ARF9</accession>
<feature type="region of interest" description="Disordered" evidence="5">
    <location>
        <begin position="77"/>
        <end position="97"/>
    </location>
</feature>
<evidence type="ECO:0000313" key="9">
    <source>
        <dbReference type="Proteomes" id="UP000680815"/>
    </source>
</evidence>